<dbReference type="OrthoDB" id="1156172at2"/>
<dbReference type="InterPro" id="IPR053142">
    <property type="entry name" value="PchR_regulatory_protein"/>
</dbReference>
<feature type="domain" description="HTH araC/xylS-type" evidence="4">
    <location>
        <begin position="228"/>
        <end position="326"/>
    </location>
</feature>
<evidence type="ECO:0000256" key="2">
    <source>
        <dbReference type="ARBA" id="ARBA00023125"/>
    </source>
</evidence>
<protein>
    <recommendedName>
        <fullName evidence="4">HTH araC/xylS-type domain-containing protein</fullName>
    </recommendedName>
</protein>
<dbReference type="Gene3D" id="1.10.10.60">
    <property type="entry name" value="Homeodomain-like"/>
    <property type="match status" value="1"/>
</dbReference>
<evidence type="ECO:0000313" key="5">
    <source>
        <dbReference type="EMBL" id="OHX64455.1"/>
    </source>
</evidence>
<dbReference type="GO" id="GO:0043565">
    <property type="term" value="F:sequence-specific DNA binding"/>
    <property type="evidence" value="ECO:0007669"/>
    <property type="project" value="InterPro"/>
</dbReference>
<evidence type="ECO:0000313" key="6">
    <source>
        <dbReference type="Proteomes" id="UP000179797"/>
    </source>
</evidence>
<dbReference type="STRING" id="915059.NH26_22995"/>
<proteinExistence type="predicted"/>
<keyword evidence="1" id="KW-0805">Transcription regulation</keyword>
<comment type="caution">
    <text evidence="5">The sequence shown here is derived from an EMBL/GenBank/DDBJ whole genome shotgun (WGS) entry which is preliminary data.</text>
</comment>
<name>A0A1S1YUH3_FLAPC</name>
<dbReference type="InterPro" id="IPR009057">
    <property type="entry name" value="Homeodomain-like_sf"/>
</dbReference>
<dbReference type="PROSITE" id="PS00041">
    <property type="entry name" value="HTH_ARAC_FAMILY_1"/>
    <property type="match status" value="1"/>
</dbReference>
<evidence type="ECO:0000259" key="4">
    <source>
        <dbReference type="PROSITE" id="PS01124"/>
    </source>
</evidence>
<dbReference type="RefSeq" id="WP_044227629.1">
    <property type="nucleotide sequence ID" value="NZ_JRYR02000002.1"/>
</dbReference>
<dbReference type="PROSITE" id="PS01124">
    <property type="entry name" value="HTH_ARAC_FAMILY_2"/>
    <property type="match status" value="1"/>
</dbReference>
<dbReference type="GO" id="GO:0003700">
    <property type="term" value="F:DNA-binding transcription factor activity"/>
    <property type="evidence" value="ECO:0007669"/>
    <property type="project" value="InterPro"/>
</dbReference>
<dbReference type="EMBL" id="JRYR02000002">
    <property type="protein sequence ID" value="OHX64455.1"/>
    <property type="molecule type" value="Genomic_DNA"/>
</dbReference>
<dbReference type="PRINTS" id="PR00032">
    <property type="entry name" value="HTHARAC"/>
</dbReference>
<dbReference type="Pfam" id="PF12833">
    <property type="entry name" value="HTH_18"/>
    <property type="match status" value="1"/>
</dbReference>
<keyword evidence="2" id="KW-0238">DNA-binding</keyword>
<dbReference type="AlphaFoldDB" id="A0A1S1YUH3"/>
<sequence>MQIEFRVDTIDGFLPLLAEQLNVNFKGNQFDLPSQLGRGTFIQQVINDDILLVLYQLQLDQEINIVRHASKNLDVLPITFWLSNNGIQQELNAEHKVVGMSSDHAIFFPSNQVETKYQFPKNEQIENLTIFIHKSWLKTLVPENNDYINTIILNQDNFFLYETPTLEIIDKLREVKDCMISPSTKSTSKLQLYSLSFQLLTLFFQQVEKRDLSGKHQLINSTDIALIFKVKDTIELNYKNIPKVSSLAQSIGMNLRKMQTLFKQIFGFSIYQFGLSIRMMEAKKLLLLPQHNVAEVGHLVGYSNLSHFTEQFKKFYGITPKAFQKQN</sequence>
<keyword evidence="3" id="KW-0804">Transcription</keyword>
<dbReference type="InterPro" id="IPR020449">
    <property type="entry name" value="Tscrpt_reg_AraC-type_HTH"/>
</dbReference>
<dbReference type="InterPro" id="IPR018062">
    <property type="entry name" value="HTH_AraC-typ_CS"/>
</dbReference>
<dbReference type="PANTHER" id="PTHR47893">
    <property type="entry name" value="REGULATORY PROTEIN PCHR"/>
    <property type="match status" value="1"/>
</dbReference>
<gene>
    <name evidence="5" type="ORF">NH26_22995</name>
</gene>
<dbReference type="PANTHER" id="PTHR47893:SF1">
    <property type="entry name" value="REGULATORY PROTEIN PCHR"/>
    <property type="match status" value="1"/>
</dbReference>
<evidence type="ECO:0000256" key="1">
    <source>
        <dbReference type="ARBA" id="ARBA00023015"/>
    </source>
</evidence>
<dbReference type="InterPro" id="IPR018060">
    <property type="entry name" value="HTH_AraC"/>
</dbReference>
<reference evidence="5 6" key="1">
    <citation type="journal article" date="2012" name="Int. J. Syst. Evol. Microbiol.">
        <title>Flammeovirga pacifica sp. nov., isolated from deep-sea sediment.</title>
        <authorList>
            <person name="Xu H."/>
            <person name="Fu Y."/>
            <person name="Yang N."/>
            <person name="Ding Z."/>
            <person name="Lai Q."/>
            <person name="Zeng R."/>
        </authorList>
    </citation>
    <scope>NUCLEOTIDE SEQUENCE [LARGE SCALE GENOMIC DNA]</scope>
    <source>
        <strain evidence="6">DSM 24597 / LMG 26175 / WPAGA1</strain>
    </source>
</reference>
<evidence type="ECO:0000256" key="3">
    <source>
        <dbReference type="ARBA" id="ARBA00023163"/>
    </source>
</evidence>
<dbReference type="SMART" id="SM00342">
    <property type="entry name" value="HTH_ARAC"/>
    <property type="match status" value="1"/>
</dbReference>
<organism evidence="5 6">
    <name type="scientific">Flammeovirga pacifica</name>
    <dbReference type="NCBI Taxonomy" id="915059"/>
    <lineage>
        <taxon>Bacteria</taxon>
        <taxon>Pseudomonadati</taxon>
        <taxon>Bacteroidota</taxon>
        <taxon>Cytophagia</taxon>
        <taxon>Cytophagales</taxon>
        <taxon>Flammeovirgaceae</taxon>
        <taxon>Flammeovirga</taxon>
    </lineage>
</organism>
<accession>A0A1S1YUH3</accession>
<dbReference type="SUPFAM" id="SSF46689">
    <property type="entry name" value="Homeodomain-like"/>
    <property type="match status" value="1"/>
</dbReference>
<dbReference type="Proteomes" id="UP000179797">
    <property type="component" value="Unassembled WGS sequence"/>
</dbReference>
<keyword evidence="6" id="KW-1185">Reference proteome</keyword>